<organism evidence="1 2">
    <name type="scientific">Phycomyces blakesleeanus</name>
    <dbReference type="NCBI Taxonomy" id="4837"/>
    <lineage>
        <taxon>Eukaryota</taxon>
        <taxon>Fungi</taxon>
        <taxon>Fungi incertae sedis</taxon>
        <taxon>Mucoromycota</taxon>
        <taxon>Mucoromycotina</taxon>
        <taxon>Mucoromycetes</taxon>
        <taxon>Mucorales</taxon>
        <taxon>Phycomycetaceae</taxon>
        <taxon>Phycomyces</taxon>
    </lineage>
</organism>
<protein>
    <submittedName>
        <fullName evidence="1">Uncharacterized protein</fullName>
    </submittedName>
</protein>
<evidence type="ECO:0000313" key="2">
    <source>
        <dbReference type="Proteomes" id="UP001448207"/>
    </source>
</evidence>
<comment type="caution">
    <text evidence="1">The sequence shown here is derived from an EMBL/GenBank/DDBJ whole genome shotgun (WGS) entry which is preliminary data.</text>
</comment>
<gene>
    <name evidence="1" type="ORF">J3Q64DRAFT_1770042</name>
</gene>
<evidence type="ECO:0000313" key="1">
    <source>
        <dbReference type="EMBL" id="KAL0076975.1"/>
    </source>
</evidence>
<accession>A0ABR3AMA6</accession>
<proteinExistence type="predicted"/>
<dbReference type="EMBL" id="JBCLYO010000029">
    <property type="protein sequence ID" value="KAL0076975.1"/>
    <property type="molecule type" value="Genomic_DNA"/>
</dbReference>
<name>A0ABR3AMA6_PHYBL</name>
<sequence>MTSLIRVSDKQSVQWAHNIFNKNNIEKASTIPYFHQLKKRRSKSDKFSTDAHYRMLSVMAKTL</sequence>
<dbReference type="Proteomes" id="UP001448207">
    <property type="component" value="Unassembled WGS sequence"/>
</dbReference>
<keyword evidence="2" id="KW-1185">Reference proteome</keyword>
<reference evidence="1 2" key="1">
    <citation type="submission" date="2024-04" db="EMBL/GenBank/DDBJ databases">
        <title>Symmetric and asymmetric DNA N6-adenine methylation regulates different biological responses in Mucorales.</title>
        <authorList>
            <consortium name="Lawrence Berkeley National Laboratory"/>
            <person name="Lax C."/>
            <person name="Mondo S.J."/>
            <person name="Osorio-Concepcion M."/>
            <person name="Muszewska A."/>
            <person name="Corrochano-Luque M."/>
            <person name="Gutierrez G."/>
            <person name="Riley R."/>
            <person name="Lipzen A."/>
            <person name="Guo J."/>
            <person name="Hundley H."/>
            <person name="Amirebrahimi M."/>
            <person name="Ng V."/>
            <person name="Lorenzo-Gutierrez D."/>
            <person name="Binder U."/>
            <person name="Yang J."/>
            <person name="Song Y."/>
            <person name="Canovas D."/>
            <person name="Navarro E."/>
            <person name="Freitag M."/>
            <person name="Gabaldon T."/>
            <person name="Grigoriev I.V."/>
            <person name="Corrochano L.M."/>
            <person name="Nicolas F.E."/>
            <person name="Garre V."/>
        </authorList>
    </citation>
    <scope>NUCLEOTIDE SEQUENCE [LARGE SCALE GENOMIC DNA]</scope>
    <source>
        <strain evidence="1 2">L51</strain>
    </source>
</reference>